<protein>
    <submittedName>
        <fullName evidence="2">Uncharacterized protein</fullName>
    </submittedName>
</protein>
<feature type="compositionally biased region" description="Polar residues" evidence="1">
    <location>
        <begin position="13"/>
        <end position="22"/>
    </location>
</feature>
<proteinExistence type="predicted"/>
<evidence type="ECO:0000256" key="1">
    <source>
        <dbReference type="SAM" id="MobiDB-lite"/>
    </source>
</evidence>
<dbReference type="OMA" id="FIPHDDM"/>
<feature type="compositionally biased region" description="Basic residues" evidence="1">
    <location>
        <begin position="1"/>
        <end position="11"/>
    </location>
</feature>
<feature type="region of interest" description="Disordered" evidence="1">
    <location>
        <begin position="1"/>
        <end position="63"/>
    </location>
</feature>
<dbReference type="Proteomes" id="UP000028545">
    <property type="component" value="Unassembled WGS sequence"/>
</dbReference>
<evidence type="ECO:0000313" key="2">
    <source>
        <dbReference type="EMBL" id="KEZ44808.1"/>
    </source>
</evidence>
<sequence>MPSTHHSRRKSGQGLSANTSLTDVRKATSSSHRQRSSGSSSKKSRDQSNYKLGKSPKEREREYYEYADDGDGRDTFPQYCMACEKQFLPADDRCLYCSEACREYDENSFQHIPPHGARSTGYQQQSTNSSTSLYNSGQYREPKDIIPRACPSRPTSTYFASSPVMPGDATAAISALRSLTIRSGSPPSPTTGSAGGGVGSSLWPFTRSAASPETTYPRGGFSSTYDSAYGKMGYASSGMGMASGGYAGHYSSSGVDRPLPSRRPGGYSRPKSIELVTPMVSR</sequence>
<dbReference type="OrthoDB" id="3599883at2759"/>
<organism evidence="2 3">
    <name type="scientific">Pseudallescheria apiosperma</name>
    <name type="common">Scedosporium apiospermum</name>
    <dbReference type="NCBI Taxonomy" id="563466"/>
    <lineage>
        <taxon>Eukaryota</taxon>
        <taxon>Fungi</taxon>
        <taxon>Dikarya</taxon>
        <taxon>Ascomycota</taxon>
        <taxon>Pezizomycotina</taxon>
        <taxon>Sordariomycetes</taxon>
        <taxon>Hypocreomycetidae</taxon>
        <taxon>Microascales</taxon>
        <taxon>Microascaceae</taxon>
        <taxon>Scedosporium</taxon>
    </lineage>
</organism>
<evidence type="ECO:0000313" key="3">
    <source>
        <dbReference type="Proteomes" id="UP000028545"/>
    </source>
</evidence>
<feature type="region of interest" description="Disordered" evidence="1">
    <location>
        <begin position="246"/>
        <end position="282"/>
    </location>
</feature>
<gene>
    <name evidence="2" type="ORF">SAPIO_CDS2921</name>
</gene>
<dbReference type="RefSeq" id="XP_016644607.1">
    <property type="nucleotide sequence ID" value="XM_016785825.1"/>
</dbReference>
<dbReference type="VEuPathDB" id="FungiDB:SAPIO_CDS2921"/>
<reference evidence="2 3" key="1">
    <citation type="journal article" date="2014" name="Genome Announc.">
        <title>Draft genome sequence of the pathogenic fungus Scedosporium apiospermum.</title>
        <authorList>
            <person name="Vandeputte P."/>
            <person name="Ghamrawi S."/>
            <person name="Rechenmann M."/>
            <person name="Iltis A."/>
            <person name="Giraud S."/>
            <person name="Fleury M."/>
            <person name="Thornton C."/>
            <person name="Delhaes L."/>
            <person name="Meyer W."/>
            <person name="Papon N."/>
            <person name="Bouchara J.P."/>
        </authorList>
    </citation>
    <scope>NUCLEOTIDE SEQUENCE [LARGE SCALE GENOMIC DNA]</scope>
    <source>
        <strain evidence="2 3">IHEM 14462</strain>
    </source>
</reference>
<dbReference type="KEGG" id="sapo:SAPIO_CDS2921"/>
<dbReference type="GeneID" id="27721993"/>
<accession>A0A084GBU6</accession>
<comment type="caution">
    <text evidence="2">The sequence shown here is derived from an EMBL/GenBank/DDBJ whole genome shotgun (WGS) entry which is preliminary data.</text>
</comment>
<name>A0A084GBU6_PSEDA</name>
<dbReference type="AlphaFoldDB" id="A0A084GBU6"/>
<feature type="compositionally biased region" description="Polar residues" evidence="1">
    <location>
        <begin position="120"/>
        <end position="138"/>
    </location>
</feature>
<dbReference type="HOGENOM" id="CLU_1111612_0_0_1"/>
<dbReference type="Pfam" id="PF12855">
    <property type="entry name" value="Ecl1"/>
    <property type="match status" value="1"/>
</dbReference>
<dbReference type="InterPro" id="IPR024368">
    <property type="entry name" value="Ecl1/2/3"/>
</dbReference>
<feature type="region of interest" description="Disordered" evidence="1">
    <location>
        <begin position="112"/>
        <end position="138"/>
    </location>
</feature>
<dbReference type="EMBL" id="JOWA01000087">
    <property type="protein sequence ID" value="KEZ44808.1"/>
    <property type="molecule type" value="Genomic_DNA"/>
</dbReference>
<keyword evidence="3" id="KW-1185">Reference proteome</keyword>